<feature type="compositionally biased region" description="Polar residues" evidence="1">
    <location>
        <begin position="69"/>
        <end position="81"/>
    </location>
</feature>
<reference evidence="2" key="1">
    <citation type="submission" date="2023-06" db="EMBL/GenBank/DDBJ databases">
        <title>Genome-scale phylogeny and comparative genomics of the fungal order Sordariales.</title>
        <authorList>
            <consortium name="Lawrence Berkeley National Laboratory"/>
            <person name="Hensen N."/>
            <person name="Bonometti L."/>
            <person name="Westerberg I."/>
            <person name="Brannstrom I.O."/>
            <person name="Guillou S."/>
            <person name="Cros-Aarteil S."/>
            <person name="Calhoun S."/>
            <person name="Haridas S."/>
            <person name="Kuo A."/>
            <person name="Mondo S."/>
            <person name="Pangilinan J."/>
            <person name="Riley R."/>
            <person name="LaButti K."/>
            <person name="Andreopoulos B."/>
            <person name="Lipzen A."/>
            <person name="Chen C."/>
            <person name="Yanf M."/>
            <person name="Daum C."/>
            <person name="Ng V."/>
            <person name="Clum A."/>
            <person name="Steindorff A."/>
            <person name="Ohm R."/>
            <person name="Martin F."/>
            <person name="Silar P."/>
            <person name="Natvig D."/>
            <person name="Lalanne C."/>
            <person name="Gautier V."/>
            <person name="Ament-velasquez S.L."/>
            <person name="Kruys A."/>
            <person name="Hutchinson M.I."/>
            <person name="Powell A.J."/>
            <person name="Barry K."/>
            <person name="Miller A.N."/>
            <person name="Grigoriev I.V."/>
            <person name="Debuchy R."/>
            <person name="Gladieux P."/>
            <person name="Thoren M.H."/>
            <person name="Johannesson H."/>
        </authorList>
    </citation>
    <scope>NUCLEOTIDE SEQUENCE</scope>
    <source>
        <strain evidence="2">SMH3187-1</strain>
    </source>
</reference>
<feature type="region of interest" description="Disordered" evidence="1">
    <location>
        <begin position="342"/>
        <end position="366"/>
    </location>
</feature>
<feature type="compositionally biased region" description="Low complexity" evidence="1">
    <location>
        <begin position="630"/>
        <end position="651"/>
    </location>
</feature>
<feature type="region of interest" description="Disordered" evidence="1">
    <location>
        <begin position="141"/>
        <end position="210"/>
    </location>
</feature>
<name>A0AA40EVZ1_9PEZI</name>
<feature type="region of interest" description="Disordered" evidence="1">
    <location>
        <begin position="764"/>
        <end position="931"/>
    </location>
</feature>
<comment type="caution">
    <text evidence="2">The sequence shown here is derived from an EMBL/GenBank/DDBJ whole genome shotgun (WGS) entry which is preliminary data.</text>
</comment>
<feature type="compositionally biased region" description="Low complexity" evidence="1">
    <location>
        <begin position="169"/>
        <end position="197"/>
    </location>
</feature>
<feature type="region of interest" description="Disordered" evidence="1">
    <location>
        <begin position="222"/>
        <end position="305"/>
    </location>
</feature>
<feature type="region of interest" description="Disordered" evidence="1">
    <location>
        <begin position="611"/>
        <end position="671"/>
    </location>
</feature>
<proteinExistence type="predicted"/>
<feature type="compositionally biased region" description="Polar residues" evidence="1">
    <location>
        <begin position="824"/>
        <end position="835"/>
    </location>
</feature>
<evidence type="ECO:0000313" key="2">
    <source>
        <dbReference type="EMBL" id="KAK0746584.1"/>
    </source>
</evidence>
<evidence type="ECO:0000313" key="3">
    <source>
        <dbReference type="Proteomes" id="UP001172155"/>
    </source>
</evidence>
<feature type="region of interest" description="Disordered" evidence="1">
    <location>
        <begin position="112"/>
        <end position="131"/>
    </location>
</feature>
<organism evidence="2 3">
    <name type="scientific">Schizothecium vesticola</name>
    <dbReference type="NCBI Taxonomy" id="314040"/>
    <lineage>
        <taxon>Eukaryota</taxon>
        <taxon>Fungi</taxon>
        <taxon>Dikarya</taxon>
        <taxon>Ascomycota</taxon>
        <taxon>Pezizomycotina</taxon>
        <taxon>Sordariomycetes</taxon>
        <taxon>Sordariomycetidae</taxon>
        <taxon>Sordariales</taxon>
        <taxon>Schizotheciaceae</taxon>
        <taxon>Schizothecium</taxon>
    </lineage>
</organism>
<accession>A0AA40EVZ1</accession>
<dbReference type="Proteomes" id="UP001172155">
    <property type="component" value="Unassembled WGS sequence"/>
</dbReference>
<protein>
    <submittedName>
        <fullName evidence="2">Uncharacterized protein</fullName>
    </submittedName>
</protein>
<feature type="compositionally biased region" description="Low complexity" evidence="1">
    <location>
        <begin position="222"/>
        <end position="245"/>
    </location>
</feature>
<evidence type="ECO:0000256" key="1">
    <source>
        <dbReference type="SAM" id="MobiDB-lite"/>
    </source>
</evidence>
<feature type="compositionally biased region" description="Basic and acidic residues" evidence="1">
    <location>
        <begin position="24"/>
        <end position="33"/>
    </location>
</feature>
<feature type="region of interest" description="Disordered" evidence="1">
    <location>
        <begin position="1"/>
        <end position="89"/>
    </location>
</feature>
<feature type="compositionally biased region" description="Polar residues" evidence="1">
    <location>
        <begin position="1"/>
        <end position="10"/>
    </location>
</feature>
<feature type="compositionally biased region" description="Basic and acidic residues" evidence="1">
    <location>
        <begin position="805"/>
        <end position="819"/>
    </location>
</feature>
<sequence length="931" mass="100906">MEMEGVQQSGMAHPHPAPPVPAPEQHHQYHQDEPSPTTATGAGAPLNGAAPQPSPSPPAIASPGARSGTSHSASQPSTPSGLSLHPPRLPMPLAHIAGASLQAAASAAVNAAAQHHHAATRAKAQGQDHLRWRDPITVQYDAGGHPLAGKLSNQPSPQLLSVHLPPVVTPTHQQQHQQQQQQQQQQETPQQTGQFGQSSGYHPPPRASQPQAIAPLPIALQQPQQHQFQHQHQQQQQPHQTPPLANSHPPPHAQHSLHNHILNVNHNHNQHQHPTPPPPHHQFHHHQPPPTTYSSQPVLLPSLPSLPPISLHQPQSLAAHLTPPPIFQTSRGHTTPVQQVISKPPIMDPPRRASQPAAPPPAGFPSPLQDYARTNGKFVDDGTRLTFAVQQSLPESVRRIVRDNWQKCLLGSEFHQAFILNASIHHATSSITQRAVRDFGRKMVTESAEELIKHFTTVDLDSVADILLEKASDSFLDKCMAKRLLTIEAKPLVNALARAERLGYDHTDNIILEDRHERVVVQEAFPGAPATAVPATAQPRTNPPPQGPTAHPQCGLCFRTFPYQAAFDYHTQKKVCSIAPPTNRGFAHSCAPCGQGFDRIEDLGLHTESKVCSPNTRPVAQTPVANGYVPSQPRQTPTQPTPTPSQSLPRRAASIAAAGTPSGSPIPSDPYAHLTQDKLDAMNEELQEAEAKYAPRFQEAELIVDEKERRAKVEGLRNSFGTKQSMIRKKYGVRLRERRTKAEIAAERERLGIKRQERELERSFMSGSVMDPASSAARPKQPVAPKPSAGSGWTAANTPRADSIWQEHDAKRRRLDNTGEYRTPPSNGVDQTTPSRKLLSATELGGGLAGSSATAELHDPTMPPQPTKVPEQAGARVQIHEPATNGYAKEATAPIGVDDSSDSSDDEDIPSTLPSRSTPQRKSHLGTATAS</sequence>
<dbReference type="AlphaFoldDB" id="A0AA40EVZ1"/>
<gene>
    <name evidence="2" type="ORF">B0T18DRAFT_391004</name>
</gene>
<feature type="compositionally biased region" description="Low complexity" evidence="1">
    <location>
        <begin position="294"/>
        <end position="305"/>
    </location>
</feature>
<keyword evidence="3" id="KW-1185">Reference proteome</keyword>
<dbReference type="EMBL" id="JAUKUD010000004">
    <property type="protein sequence ID" value="KAK0746584.1"/>
    <property type="molecule type" value="Genomic_DNA"/>
</dbReference>
<feature type="compositionally biased region" description="Acidic residues" evidence="1">
    <location>
        <begin position="899"/>
        <end position="909"/>
    </location>
</feature>